<evidence type="ECO:0000313" key="8">
    <source>
        <dbReference type="EMBL" id="KAA3487695.1"/>
    </source>
</evidence>
<dbReference type="InterPro" id="IPR041373">
    <property type="entry name" value="RT_RNaseH"/>
</dbReference>
<proteinExistence type="predicted"/>
<dbReference type="GO" id="GO:0016787">
    <property type="term" value="F:hydrolase activity"/>
    <property type="evidence" value="ECO:0007669"/>
    <property type="project" value="UniProtKB-KW"/>
</dbReference>
<keyword evidence="1" id="KW-0808">Transferase</keyword>
<keyword evidence="9" id="KW-1185">Reference proteome</keyword>
<keyword evidence="2" id="KW-0548">Nucleotidyltransferase</keyword>
<sequence>MIIDGGSCTNVTSSMLVEKLGLTTTKHPNPYKLQWLNDGGELKVIKQAIVAFSIGKYHDEEVPSGLPPIRGIEHQIDFMPRSTVPNRPTYRSNPEETKELQRKVTELMEKGYIIESLSPCTVPVLLVPNKDGSWRMCVDCRAMNKITVRYRHPIPRLDDMLDELSRAQLFSKIDLKRLEVYKEKVKTTQEWPCPTSISQVRSFHGLARFYRRGVTPLLPLHDFNKTFEIECDASGVGIRDVLTQDGRPIDYFNEKLNRSPLNYLTYDKEMYELIRALETWQHYLWPKEFIIHTDHESLKHLKGQNKLNKRHAKWVEFLESFPYVIKYKKGKENIVADALSRRYALLSHLDSKFLGFSHLKDLYENDIDFVEVYKACAQGAFERYYRHEGYLFREGKLCVPQGSVQEVLVNEAHSAGIMGHFE</sequence>
<evidence type="ECO:0000256" key="6">
    <source>
        <dbReference type="ARBA" id="ARBA00022918"/>
    </source>
</evidence>
<accession>A0A5B6X3X5</accession>
<dbReference type="CDD" id="cd09274">
    <property type="entry name" value="RNase_HI_RT_Ty3"/>
    <property type="match status" value="1"/>
</dbReference>
<evidence type="ECO:0000256" key="5">
    <source>
        <dbReference type="ARBA" id="ARBA00022801"/>
    </source>
</evidence>
<dbReference type="Gene3D" id="3.10.10.10">
    <property type="entry name" value="HIV Type 1 Reverse Transcriptase, subunit A, domain 1"/>
    <property type="match status" value="1"/>
</dbReference>
<dbReference type="InterPro" id="IPR043128">
    <property type="entry name" value="Rev_trsase/Diguanyl_cyclase"/>
</dbReference>
<gene>
    <name evidence="8" type="ORF">EPI10_031509</name>
</gene>
<evidence type="ECO:0000256" key="4">
    <source>
        <dbReference type="ARBA" id="ARBA00022759"/>
    </source>
</evidence>
<dbReference type="Pfam" id="PF17917">
    <property type="entry name" value="RT_RNaseH"/>
    <property type="match status" value="1"/>
</dbReference>
<keyword evidence="6" id="KW-0695">RNA-directed DNA polymerase</keyword>
<dbReference type="SUPFAM" id="SSF56672">
    <property type="entry name" value="DNA/RNA polymerases"/>
    <property type="match status" value="1"/>
</dbReference>
<evidence type="ECO:0000259" key="7">
    <source>
        <dbReference type="Pfam" id="PF17917"/>
    </source>
</evidence>
<comment type="caution">
    <text evidence="8">The sequence shown here is derived from an EMBL/GenBank/DDBJ whole genome shotgun (WGS) entry which is preliminary data.</text>
</comment>
<organism evidence="8 9">
    <name type="scientific">Gossypium australe</name>
    <dbReference type="NCBI Taxonomy" id="47621"/>
    <lineage>
        <taxon>Eukaryota</taxon>
        <taxon>Viridiplantae</taxon>
        <taxon>Streptophyta</taxon>
        <taxon>Embryophyta</taxon>
        <taxon>Tracheophyta</taxon>
        <taxon>Spermatophyta</taxon>
        <taxon>Magnoliopsida</taxon>
        <taxon>eudicotyledons</taxon>
        <taxon>Gunneridae</taxon>
        <taxon>Pentapetalae</taxon>
        <taxon>rosids</taxon>
        <taxon>malvids</taxon>
        <taxon>Malvales</taxon>
        <taxon>Malvaceae</taxon>
        <taxon>Malvoideae</taxon>
        <taxon>Gossypium</taxon>
    </lineage>
</organism>
<name>A0A5B6X3X5_9ROSI</name>
<dbReference type="EMBL" id="SMMG02000001">
    <property type="protein sequence ID" value="KAA3487695.1"/>
    <property type="molecule type" value="Genomic_DNA"/>
</dbReference>
<feature type="domain" description="Reverse transcriptase RNase H-like" evidence="7">
    <location>
        <begin position="222"/>
        <end position="321"/>
    </location>
</feature>
<evidence type="ECO:0000256" key="3">
    <source>
        <dbReference type="ARBA" id="ARBA00022722"/>
    </source>
</evidence>
<reference evidence="9" key="1">
    <citation type="journal article" date="2019" name="Plant Biotechnol. J.">
        <title>Genome sequencing of the Australian wild diploid species Gossypium australe highlights disease resistance and delayed gland morphogenesis.</title>
        <authorList>
            <person name="Cai Y."/>
            <person name="Cai X."/>
            <person name="Wang Q."/>
            <person name="Wang P."/>
            <person name="Zhang Y."/>
            <person name="Cai C."/>
            <person name="Xu Y."/>
            <person name="Wang K."/>
            <person name="Zhou Z."/>
            <person name="Wang C."/>
            <person name="Geng S."/>
            <person name="Li B."/>
            <person name="Dong Q."/>
            <person name="Hou Y."/>
            <person name="Wang H."/>
            <person name="Ai P."/>
            <person name="Liu Z."/>
            <person name="Yi F."/>
            <person name="Sun M."/>
            <person name="An G."/>
            <person name="Cheng J."/>
            <person name="Zhang Y."/>
            <person name="Shi Q."/>
            <person name="Xie Y."/>
            <person name="Shi X."/>
            <person name="Chang Y."/>
            <person name="Huang F."/>
            <person name="Chen Y."/>
            <person name="Hong S."/>
            <person name="Mi L."/>
            <person name="Sun Q."/>
            <person name="Zhang L."/>
            <person name="Zhou B."/>
            <person name="Peng R."/>
            <person name="Zhang X."/>
            <person name="Liu F."/>
        </authorList>
    </citation>
    <scope>NUCLEOTIDE SEQUENCE [LARGE SCALE GENOMIC DNA]</scope>
    <source>
        <strain evidence="9">cv. PA1801</strain>
    </source>
</reference>
<dbReference type="PANTHER" id="PTHR35046:SF9">
    <property type="entry name" value="RNA-DIRECTED DNA POLYMERASE"/>
    <property type="match status" value="1"/>
</dbReference>
<dbReference type="AlphaFoldDB" id="A0A5B6X3X5"/>
<dbReference type="GO" id="GO:0004519">
    <property type="term" value="F:endonuclease activity"/>
    <property type="evidence" value="ECO:0007669"/>
    <property type="project" value="UniProtKB-KW"/>
</dbReference>
<dbReference type="GO" id="GO:0003964">
    <property type="term" value="F:RNA-directed DNA polymerase activity"/>
    <property type="evidence" value="ECO:0007669"/>
    <property type="project" value="UniProtKB-KW"/>
</dbReference>
<keyword evidence="4" id="KW-0255">Endonuclease</keyword>
<evidence type="ECO:0000256" key="1">
    <source>
        <dbReference type="ARBA" id="ARBA00022679"/>
    </source>
</evidence>
<dbReference type="Gene3D" id="3.30.70.270">
    <property type="match status" value="2"/>
</dbReference>
<evidence type="ECO:0000256" key="2">
    <source>
        <dbReference type="ARBA" id="ARBA00022695"/>
    </source>
</evidence>
<dbReference type="Proteomes" id="UP000325315">
    <property type="component" value="Unassembled WGS sequence"/>
</dbReference>
<dbReference type="InterPro" id="IPR043502">
    <property type="entry name" value="DNA/RNA_pol_sf"/>
</dbReference>
<dbReference type="PANTHER" id="PTHR35046">
    <property type="entry name" value="ZINC KNUCKLE (CCHC-TYPE) FAMILY PROTEIN"/>
    <property type="match status" value="1"/>
</dbReference>
<evidence type="ECO:0000313" key="9">
    <source>
        <dbReference type="Proteomes" id="UP000325315"/>
    </source>
</evidence>
<keyword evidence="3" id="KW-0540">Nuclease</keyword>
<keyword evidence="5" id="KW-0378">Hydrolase</keyword>
<protein>
    <submittedName>
        <fullName evidence="8">Retrovirus-related Pol polyprotein from transposon gypsy</fullName>
    </submittedName>
</protein>
<dbReference type="OrthoDB" id="415724at2759"/>